<reference evidence="1 2" key="1">
    <citation type="journal article" date="2022" name="DNA Res.">
        <title>Chromosomal-level genome assembly of the orchid tree Bauhinia variegata (Leguminosae; Cercidoideae) supports the allotetraploid origin hypothesis of Bauhinia.</title>
        <authorList>
            <person name="Zhong Y."/>
            <person name="Chen Y."/>
            <person name="Zheng D."/>
            <person name="Pang J."/>
            <person name="Liu Y."/>
            <person name="Luo S."/>
            <person name="Meng S."/>
            <person name="Qian L."/>
            <person name="Wei D."/>
            <person name="Dai S."/>
            <person name="Zhou R."/>
        </authorList>
    </citation>
    <scope>NUCLEOTIDE SEQUENCE [LARGE SCALE GENOMIC DNA]</scope>
    <source>
        <strain evidence="1">BV-YZ2020</strain>
    </source>
</reference>
<dbReference type="EMBL" id="CM039437">
    <property type="protein sequence ID" value="KAI4306296.1"/>
    <property type="molecule type" value="Genomic_DNA"/>
</dbReference>
<organism evidence="1 2">
    <name type="scientific">Bauhinia variegata</name>
    <name type="common">Purple orchid tree</name>
    <name type="synonym">Phanera variegata</name>
    <dbReference type="NCBI Taxonomy" id="167791"/>
    <lineage>
        <taxon>Eukaryota</taxon>
        <taxon>Viridiplantae</taxon>
        <taxon>Streptophyta</taxon>
        <taxon>Embryophyta</taxon>
        <taxon>Tracheophyta</taxon>
        <taxon>Spermatophyta</taxon>
        <taxon>Magnoliopsida</taxon>
        <taxon>eudicotyledons</taxon>
        <taxon>Gunneridae</taxon>
        <taxon>Pentapetalae</taxon>
        <taxon>rosids</taxon>
        <taxon>fabids</taxon>
        <taxon>Fabales</taxon>
        <taxon>Fabaceae</taxon>
        <taxon>Cercidoideae</taxon>
        <taxon>Cercideae</taxon>
        <taxon>Bauhiniinae</taxon>
        <taxon>Bauhinia</taxon>
    </lineage>
</organism>
<gene>
    <name evidence="1" type="ORF">L6164_029582</name>
</gene>
<evidence type="ECO:0000313" key="2">
    <source>
        <dbReference type="Proteomes" id="UP000828941"/>
    </source>
</evidence>
<proteinExistence type="predicted"/>
<comment type="caution">
    <text evidence="1">The sequence shown here is derived from an EMBL/GenBank/DDBJ whole genome shotgun (WGS) entry which is preliminary data.</text>
</comment>
<sequence>MENRSTFLVCFSLGVFLLLHGQINAEENKAEPRKNVNLNPFQAWRSAYFCLTNNVSQAVTCSHKKNHTLTLEGWVNVLDSDIQDYCWSGCFQHTMDVLQCVRDVKKDFKFKNKAHIDQVWKTIHDACNNPWPKTGFNITGDPNSATSLYGRLYMPLVSAVATFFIIATFS</sequence>
<evidence type="ECO:0000313" key="1">
    <source>
        <dbReference type="EMBL" id="KAI4306296.1"/>
    </source>
</evidence>
<dbReference type="Proteomes" id="UP000828941">
    <property type="component" value="Chromosome 12"/>
</dbReference>
<name>A0ACB9L972_BAUVA</name>
<accession>A0ACB9L972</accession>
<protein>
    <submittedName>
        <fullName evidence="1">Uncharacterized protein</fullName>
    </submittedName>
</protein>
<keyword evidence="2" id="KW-1185">Reference proteome</keyword>